<dbReference type="Pfam" id="PF13338">
    <property type="entry name" value="AbiEi_4"/>
    <property type="match status" value="1"/>
</dbReference>
<evidence type="ECO:0000313" key="3">
    <source>
        <dbReference type="Proteomes" id="UP001589700"/>
    </source>
</evidence>
<dbReference type="InterPro" id="IPR025159">
    <property type="entry name" value="AbiEi_N"/>
</dbReference>
<keyword evidence="3" id="KW-1185">Reference proteome</keyword>
<proteinExistence type="predicted"/>
<dbReference type="Proteomes" id="UP001589700">
    <property type="component" value="Unassembled WGS sequence"/>
</dbReference>
<comment type="caution">
    <text evidence="2">The sequence shown here is derived from an EMBL/GenBank/DDBJ whole genome shotgun (WGS) entry which is preliminary data.</text>
</comment>
<dbReference type="EMBL" id="JBHMDY010000001">
    <property type="protein sequence ID" value="MFB9258466.1"/>
    <property type="molecule type" value="Genomic_DNA"/>
</dbReference>
<evidence type="ECO:0000259" key="1">
    <source>
        <dbReference type="Pfam" id="PF13338"/>
    </source>
</evidence>
<sequence>MTSIDELRPHILTTDQLIGRGYSTQSLGRAVTTGELVRLRPGYYVNAHTGEFRRADRHRLLVLAVNAAFGQPVFTHWSAALIHGLPDWGLPLRQTSISRYGQAQRSRSTRRVRHDLCPIASDEIVTVDGVLATSAERTIIDIARVCDSDVAAVVVDAGLNSGLITESSLNEALVRAAGRAGVKRARKTIELADRKSESVAETRSRILFSDFGLPEPETQVDILDESGNFVARVDFFWPEFGIIGECDGVGKYFDGADETETRRRLEAEKDRDARLVALGFRVIHWRWADIERPMGLMYRLRRMMESNASA</sequence>
<protein>
    <submittedName>
        <fullName evidence="2">Type IV toxin-antitoxin system AbiEi family antitoxin domain-containing protein</fullName>
    </submittedName>
</protein>
<reference evidence="2 3" key="1">
    <citation type="submission" date="2024-09" db="EMBL/GenBank/DDBJ databases">
        <authorList>
            <person name="Sun Q."/>
            <person name="Mori K."/>
        </authorList>
    </citation>
    <scope>NUCLEOTIDE SEQUENCE [LARGE SCALE GENOMIC DNA]</scope>
    <source>
        <strain evidence="2 3">CCM 7659</strain>
    </source>
</reference>
<gene>
    <name evidence="2" type="ORF">ACFFVD_01460</name>
</gene>
<name>A0ABV5JL80_9ACTN</name>
<accession>A0ABV5JL80</accession>
<organism evidence="2 3">
    <name type="scientific">Dietzia aerolata</name>
    <dbReference type="NCBI Taxonomy" id="595984"/>
    <lineage>
        <taxon>Bacteria</taxon>
        <taxon>Bacillati</taxon>
        <taxon>Actinomycetota</taxon>
        <taxon>Actinomycetes</taxon>
        <taxon>Mycobacteriales</taxon>
        <taxon>Dietziaceae</taxon>
        <taxon>Dietzia</taxon>
    </lineage>
</organism>
<feature type="domain" description="AbiEi antitoxin N-terminal" evidence="1">
    <location>
        <begin position="11"/>
        <end position="46"/>
    </location>
</feature>
<evidence type="ECO:0000313" key="2">
    <source>
        <dbReference type="EMBL" id="MFB9258466.1"/>
    </source>
</evidence>
<dbReference type="RefSeq" id="WP_182633409.1">
    <property type="nucleotide sequence ID" value="NZ_JAALDM010000285.1"/>
</dbReference>